<dbReference type="Pfam" id="PF01569">
    <property type="entry name" value="PAP2"/>
    <property type="match status" value="1"/>
</dbReference>
<dbReference type="Gene3D" id="1.20.144.10">
    <property type="entry name" value="Phosphatidic acid phosphatase type 2/haloperoxidase"/>
    <property type="match status" value="1"/>
</dbReference>
<reference evidence="5" key="1">
    <citation type="submission" date="2009-09" db="EMBL/GenBank/DDBJ databases">
        <title>The complete genome of Nakamurella multipartita DSM 44233.</title>
        <authorList>
            <consortium name="US DOE Joint Genome Institute (JGI-PGF)"/>
            <person name="Lucas S."/>
            <person name="Copeland A."/>
            <person name="Lapidus A."/>
            <person name="Glavina del Rio T."/>
            <person name="Dalin E."/>
            <person name="Tice H."/>
            <person name="Bruce D."/>
            <person name="Goodwin L."/>
            <person name="Pitluck S."/>
            <person name="Kyrpides N."/>
            <person name="Mavromatis K."/>
            <person name="Ivanova N."/>
            <person name="Ovchinnikova G."/>
            <person name="Sims D."/>
            <person name="Meincke L."/>
            <person name="Brettin T."/>
            <person name="Detter J.C."/>
            <person name="Han C."/>
            <person name="Larimer F."/>
            <person name="Land M."/>
            <person name="Hauser L."/>
            <person name="Markowitz V."/>
            <person name="Cheng J.-F."/>
            <person name="Hugenholtz P."/>
            <person name="Woyke T."/>
            <person name="Wu D."/>
            <person name="Klenk H.-P."/>
            <person name="Eisen J.A."/>
        </authorList>
    </citation>
    <scope>NUCLEOTIDE SEQUENCE [LARGE SCALE GENOMIC DNA]</scope>
    <source>
        <strain evidence="5">ATCC 700099 / DSM 44233 / CIP 104796 / JCM 9543 / NBRC 105858 / Y-104</strain>
    </source>
</reference>
<dbReference type="STRING" id="479431.Namu_1164"/>
<feature type="transmembrane region" description="Helical" evidence="2">
    <location>
        <begin position="51"/>
        <end position="70"/>
    </location>
</feature>
<feature type="domain" description="Phosphatidic acid phosphatase type 2/haloperoxidase" evidence="3">
    <location>
        <begin position="134"/>
        <end position="247"/>
    </location>
</feature>
<keyword evidence="2" id="KW-0472">Membrane</keyword>
<accession>C8XCK6</accession>
<evidence type="ECO:0000313" key="5">
    <source>
        <dbReference type="Proteomes" id="UP000002218"/>
    </source>
</evidence>
<dbReference type="SUPFAM" id="SSF48317">
    <property type="entry name" value="Acid phosphatase/Vanadium-dependent haloperoxidase"/>
    <property type="match status" value="1"/>
</dbReference>
<reference evidence="4 5" key="2">
    <citation type="journal article" date="2010" name="Stand. Genomic Sci.">
        <title>Complete genome sequence of Nakamurella multipartita type strain (Y-104).</title>
        <authorList>
            <person name="Tice H."/>
            <person name="Mayilraj S."/>
            <person name="Sims D."/>
            <person name="Lapidus A."/>
            <person name="Nolan M."/>
            <person name="Lucas S."/>
            <person name="Glavina Del Rio T."/>
            <person name="Copeland A."/>
            <person name="Cheng J.F."/>
            <person name="Meincke L."/>
            <person name="Bruce D."/>
            <person name="Goodwin L."/>
            <person name="Pitluck S."/>
            <person name="Ivanova N."/>
            <person name="Mavromatis K."/>
            <person name="Ovchinnikova G."/>
            <person name="Pati A."/>
            <person name="Chen A."/>
            <person name="Palaniappan K."/>
            <person name="Land M."/>
            <person name="Hauser L."/>
            <person name="Chang Y.J."/>
            <person name="Jeffries C.D."/>
            <person name="Detter J.C."/>
            <person name="Brettin T."/>
            <person name="Rohde M."/>
            <person name="Goker M."/>
            <person name="Bristow J."/>
            <person name="Eisen J.A."/>
            <person name="Markowitz V."/>
            <person name="Hugenholtz P."/>
            <person name="Kyrpides N.C."/>
            <person name="Klenk H.P."/>
            <person name="Chen F."/>
        </authorList>
    </citation>
    <scope>NUCLEOTIDE SEQUENCE [LARGE SCALE GENOMIC DNA]</scope>
    <source>
        <strain evidence="5">ATCC 700099 / DSM 44233 / CIP 104796 / JCM 9543 / NBRC 105858 / Y-104</strain>
    </source>
</reference>
<evidence type="ECO:0000259" key="3">
    <source>
        <dbReference type="SMART" id="SM00014"/>
    </source>
</evidence>
<dbReference type="InterPro" id="IPR000326">
    <property type="entry name" value="PAP2/HPO"/>
</dbReference>
<dbReference type="PANTHER" id="PTHR14969:SF13">
    <property type="entry name" value="AT30094P"/>
    <property type="match status" value="1"/>
</dbReference>
<dbReference type="RefSeq" id="WP_015746485.1">
    <property type="nucleotide sequence ID" value="NC_013235.1"/>
</dbReference>
<dbReference type="PANTHER" id="PTHR14969">
    <property type="entry name" value="SPHINGOSINE-1-PHOSPHATE PHOSPHOHYDROLASE"/>
    <property type="match status" value="1"/>
</dbReference>
<evidence type="ECO:0000256" key="2">
    <source>
        <dbReference type="SAM" id="Phobius"/>
    </source>
</evidence>
<dbReference type="EMBL" id="CP001737">
    <property type="protein sequence ID" value="ACV77571.1"/>
    <property type="molecule type" value="Genomic_DNA"/>
</dbReference>
<dbReference type="InParanoid" id="C8XCK6"/>
<dbReference type="Proteomes" id="UP000002218">
    <property type="component" value="Chromosome"/>
</dbReference>
<dbReference type="KEGG" id="nml:Namu_1164"/>
<evidence type="ECO:0000313" key="4">
    <source>
        <dbReference type="EMBL" id="ACV77571.1"/>
    </source>
</evidence>
<dbReference type="eggNOG" id="COG0671">
    <property type="taxonomic scope" value="Bacteria"/>
</dbReference>
<dbReference type="CDD" id="cd03392">
    <property type="entry name" value="PAP2_like_2"/>
    <property type="match status" value="1"/>
</dbReference>
<keyword evidence="2" id="KW-0812">Transmembrane</keyword>
<dbReference type="InterPro" id="IPR036938">
    <property type="entry name" value="PAP2/HPO_sf"/>
</dbReference>
<feature type="transmembrane region" description="Helical" evidence="2">
    <location>
        <begin position="204"/>
        <end position="222"/>
    </location>
</feature>
<organism evidence="4 5">
    <name type="scientific">Nakamurella multipartita (strain ATCC 700099 / DSM 44233 / CIP 104796 / JCM 9543 / NBRC 105858 / Y-104)</name>
    <name type="common">Microsphaera multipartita</name>
    <dbReference type="NCBI Taxonomy" id="479431"/>
    <lineage>
        <taxon>Bacteria</taxon>
        <taxon>Bacillati</taxon>
        <taxon>Actinomycetota</taxon>
        <taxon>Actinomycetes</taxon>
        <taxon>Nakamurellales</taxon>
        <taxon>Nakamurellaceae</taxon>
        <taxon>Nakamurella</taxon>
    </lineage>
</organism>
<keyword evidence="5" id="KW-1185">Reference proteome</keyword>
<feature type="transmembrane region" description="Helical" evidence="2">
    <location>
        <begin position="134"/>
        <end position="155"/>
    </location>
</feature>
<dbReference type="SMART" id="SM00014">
    <property type="entry name" value="acidPPc"/>
    <property type="match status" value="1"/>
</dbReference>
<feature type="transmembrane region" description="Helical" evidence="2">
    <location>
        <begin position="108"/>
        <end position="127"/>
    </location>
</feature>
<proteinExistence type="predicted"/>
<feature type="transmembrane region" description="Helical" evidence="2">
    <location>
        <begin position="20"/>
        <end position="39"/>
    </location>
</feature>
<sequence>MMLLARADAEDTFFEYGYVWLPYAIAGLLLMGLGLVVAIRWRRSRPRVVELLVASGALLMVLGAVILGLADGAIEHNGLASVDPTVWAWAVDSRTPFLTAVAKVVTEVGSTLSMGIIAVGTVLLLWFKDRRGDAVLVAVVAAGAGLLVRVGKATVGRERPPVEFRLVTETNESFPSGHALASAAIVGVILVVVVPLIASTAWRVVLITGGVLFVLAIGWSRIYLGVHWFTDVIAGWITGLAWLMLCVTVREVWRLTVGSVPSPLVPTVASGPAGPSDPPAGPPTGSSPV</sequence>
<dbReference type="AlphaFoldDB" id="C8XCK6"/>
<feature type="region of interest" description="Disordered" evidence="1">
    <location>
        <begin position="268"/>
        <end position="289"/>
    </location>
</feature>
<dbReference type="HOGENOM" id="CLU_072573_3_0_11"/>
<dbReference type="OrthoDB" id="5289372at2"/>
<protein>
    <submittedName>
        <fullName evidence="4">Phosphoesterase PA-phosphatase related</fullName>
    </submittedName>
</protein>
<name>C8XCK6_NAKMY</name>
<feature type="transmembrane region" description="Helical" evidence="2">
    <location>
        <begin position="175"/>
        <end position="197"/>
    </location>
</feature>
<feature type="transmembrane region" description="Helical" evidence="2">
    <location>
        <begin position="228"/>
        <end position="249"/>
    </location>
</feature>
<evidence type="ECO:0000256" key="1">
    <source>
        <dbReference type="SAM" id="MobiDB-lite"/>
    </source>
</evidence>
<keyword evidence="2" id="KW-1133">Transmembrane helix</keyword>
<dbReference type="FunCoup" id="C8XCK6">
    <property type="interactions" value="6"/>
</dbReference>
<gene>
    <name evidence="4" type="ordered locus">Namu_1164</name>
</gene>